<evidence type="ECO:0000313" key="3">
    <source>
        <dbReference type="Proteomes" id="UP000564573"/>
    </source>
</evidence>
<dbReference type="AlphaFoldDB" id="A0A839XP24"/>
<dbReference type="EMBL" id="JACIBS010000001">
    <property type="protein sequence ID" value="MBB3664427.1"/>
    <property type="molecule type" value="Genomic_DNA"/>
</dbReference>
<comment type="caution">
    <text evidence="2">The sequence shown here is derived from an EMBL/GenBank/DDBJ whole genome shotgun (WGS) entry which is preliminary data.</text>
</comment>
<feature type="region of interest" description="Disordered" evidence="1">
    <location>
        <begin position="167"/>
        <end position="190"/>
    </location>
</feature>
<keyword evidence="3" id="KW-1185">Reference proteome</keyword>
<evidence type="ECO:0000256" key="1">
    <source>
        <dbReference type="SAM" id="MobiDB-lite"/>
    </source>
</evidence>
<proteinExistence type="predicted"/>
<evidence type="ECO:0000313" key="2">
    <source>
        <dbReference type="EMBL" id="MBB3664427.1"/>
    </source>
</evidence>
<name>A0A839XP24_9PSEU</name>
<gene>
    <name evidence="2" type="ORF">FB384_003331</name>
</gene>
<feature type="region of interest" description="Disordered" evidence="1">
    <location>
        <begin position="221"/>
        <end position="242"/>
    </location>
</feature>
<feature type="region of interest" description="Disordered" evidence="1">
    <location>
        <begin position="70"/>
        <end position="130"/>
    </location>
</feature>
<accession>A0A839XP24</accession>
<protein>
    <submittedName>
        <fullName evidence="2">Uncharacterized protein</fullName>
    </submittedName>
</protein>
<feature type="compositionally biased region" description="Low complexity" evidence="1">
    <location>
        <begin position="282"/>
        <end position="292"/>
    </location>
</feature>
<sequence length="292" mass="31635">MVGAGRFRNGPPTQPRRVAAELACTPRGDTIDIEETARLTGVSKQKFVRMHDRGEVMHDKPVGTQRTVRRREASSTCTVSLTAPRGSDAQPGHSRTRTAAIRANPGRDGTGADGEHHDQSIASTTSMRRHRASLRLDRGVRPRPADISHEECPGDRLVLAAAGQRNASIRTRATPPARKKPAASPSACHQPRPLTMWHDFVACSGTDGTPAVELVGWDDPPPRASRPRDHLPATPPFRRSTRTTRAVVPPWLGRLSTAVIAPPLLSCNCDSSRVRERGGSVSGTVSGRRAHW</sequence>
<dbReference type="Proteomes" id="UP000564573">
    <property type="component" value="Unassembled WGS sequence"/>
</dbReference>
<reference evidence="2 3" key="1">
    <citation type="submission" date="2020-08" db="EMBL/GenBank/DDBJ databases">
        <title>Sequencing the genomes of 1000 actinobacteria strains.</title>
        <authorList>
            <person name="Klenk H.-P."/>
        </authorList>
    </citation>
    <scope>NUCLEOTIDE SEQUENCE [LARGE SCALE GENOMIC DNA]</scope>
    <source>
        <strain evidence="2 3">DSM 45267</strain>
    </source>
</reference>
<organism evidence="2 3">
    <name type="scientific">Prauserella sediminis</name>
    <dbReference type="NCBI Taxonomy" id="577680"/>
    <lineage>
        <taxon>Bacteria</taxon>
        <taxon>Bacillati</taxon>
        <taxon>Actinomycetota</taxon>
        <taxon>Actinomycetes</taxon>
        <taxon>Pseudonocardiales</taxon>
        <taxon>Pseudonocardiaceae</taxon>
        <taxon>Prauserella</taxon>
        <taxon>Prauserella salsuginis group</taxon>
    </lineage>
</organism>
<feature type="compositionally biased region" description="Low complexity" evidence="1">
    <location>
        <begin position="171"/>
        <end position="187"/>
    </location>
</feature>
<feature type="region of interest" description="Disordered" evidence="1">
    <location>
        <begin position="272"/>
        <end position="292"/>
    </location>
</feature>